<proteinExistence type="predicted"/>
<organism evidence="1 2">
    <name type="scientific">Panagrolaimus sp. PS1159</name>
    <dbReference type="NCBI Taxonomy" id="55785"/>
    <lineage>
        <taxon>Eukaryota</taxon>
        <taxon>Metazoa</taxon>
        <taxon>Ecdysozoa</taxon>
        <taxon>Nematoda</taxon>
        <taxon>Chromadorea</taxon>
        <taxon>Rhabditida</taxon>
        <taxon>Tylenchina</taxon>
        <taxon>Panagrolaimomorpha</taxon>
        <taxon>Panagrolaimoidea</taxon>
        <taxon>Panagrolaimidae</taxon>
        <taxon>Panagrolaimus</taxon>
    </lineage>
</organism>
<dbReference type="WBParaSite" id="PS1159_v2.g7990.t1">
    <property type="protein sequence ID" value="PS1159_v2.g7990.t1"/>
    <property type="gene ID" value="PS1159_v2.g7990"/>
</dbReference>
<evidence type="ECO:0000313" key="1">
    <source>
        <dbReference type="Proteomes" id="UP000887580"/>
    </source>
</evidence>
<protein>
    <submittedName>
        <fullName evidence="2">Uncharacterized protein</fullName>
    </submittedName>
</protein>
<accession>A0AC35GRH1</accession>
<evidence type="ECO:0000313" key="2">
    <source>
        <dbReference type="WBParaSite" id="PS1159_v2.g7990.t1"/>
    </source>
</evidence>
<dbReference type="Proteomes" id="UP000887580">
    <property type="component" value="Unplaced"/>
</dbReference>
<sequence>PDIQLQKKRDRKKRNYKCLPINQCVTIK</sequence>
<reference evidence="2" key="1">
    <citation type="submission" date="2022-11" db="UniProtKB">
        <authorList>
            <consortium name="WormBaseParasite"/>
        </authorList>
    </citation>
    <scope>IDENTIFICATION</scope>
</reference>
<name>A0AC35GRH1_9BILA</name>